<comment type="caution">
    <text evidence="13">The sequence shown here is derived from an EMBL/GenBank/DDBJ whole genome shotgun (WGS) entry which is preliminary data.</text>
</comment>
<keyword evidence="3" id="KW-0479">Metal-binding</keyword>
<feature type="disulfide bond" evidence="8">
    <location>
        <begin position="387"/>
        <end position="401"/>
    </location>
</feature>
<evidence type="ECO:0000256" key="6">
    <source>
        <dbReference type="ARBA" id="ARBA00023277"/>
    </source>
</evidence>
<dbReference type="Pfam" id="PF01522">
    <property type="entry name" value="Polysacc_deac_1"/>
    <property type="match status" value="1"/>
</dbReference>
<evidence type="ECO:0000256" key="9">
    <source>
        <dbReference type="SAM" id="MobiDB-lite"/>
    </source>
</evidence>
<evidence type="ECO:0000256" key="4">
    <source>
        <dbReference type="ARBA" id="ARBA00022729"/>
    </source>
</evidence>
<evidence type="ECO:0000259" key="12">
    <source>
        <dbReference type="PROSITE" id="PS51677"/>
    </source>
</evidence>
<dbReference type="CDD" id="cd00035">
    <property type="entry name" value="ChtBD1"/>
    <property type="match status" value="1"/>
</dbReference>
<dbReference type="InterPro" id="IPR036861">
    <property type="entry name" value="Endochitinase-like_sf"/>
</dbReference>
<evidence type="ECO:0000256" key="10">
    <source>
        <dbReference type="SAM" id="SignalP"/>
    </source>
</evidence>
<dbReference type="InterPro" id="IPR001002">
    <property type="entry name" value="Chitin-bd_1"/>
</dbReference>
<evidence type="ECO:0000259" key="11">
    <source>
        <dbReference type="PROSITE" id="PS50941"/>
    </source>
</evidence>
<evidence type="ECO:0000313" key="14">
    <source>
        <dbReference type="Proteomes" id="UP001338125"/>
    </source>
</evidence>
<dbReference type="PROSITE" id="PS51677">
    <property type="entry name" value="NODB"/>
    <property type="match status" value="1"/>
</dbReference>
<evidence type="ECO:0000256" key="1">
    <source>
        <dbReference type="ARBA" id="ARBA00001941"/>
    </source>
</evidence>
<dbReference type="Proteomes" id="UP001338125">
    <property type="component" value="Unassembled WGS sequence"/>
</dbReference>
<dbReference type="PROSITE" id="PS50941">
    <property type="entry name" value="CHIT_BIND_I_2"/>
    <property type="match status" value="3"/>
</dbReference>
<keyword evidence="14" id="KW-1185">Reference proteome</keyword>
<dbReference type="Gene3D" id="3.30.60.10">
    <property type="entry name" value="Endochitinase-like"/>
    <property type="match status" value="3"/>
</dbReference>
<sequence>MKLSATPLALFALASAGSVLASAEPHFSKRFGSMLQVRQGSQCGSGIGRCASGECCSESGYCGTTTDYCAGSQCQLDFSDGCDTFKAPPGQSTENVPRPHIGNVPYGTVLTSCTTPGMMALTFDDGPYEYTRQMLDILDDLGIKATFFVAGNNIGKGRIDDPSNPWAAILQRMYNSNHHIASHTWTHRDLNQVNSSVKLTEMIYNEMAFRNIFGWIPTYMRPPYLECDQSTGCTGLMNTLGYHIIENNIDTKDYENDDPSLIQISKDRFSSGLSSDPSSHSYITLAHDVHYQTVVNLTAYMVQTSRDRGYKLVTVGECLGDPKANWYRQVSGGGSVTATRNPASTVPSGPSTTTSYATPTKTGVISRDQTCGGSIGQTCQGSAFGNCCSFYGYCGSTNAYCGTGCDPNFGQCDPVNGGVANTTNGLCGSHFKTSCIAYGDKTCCSQYGYCGNSAAHCGTGCQKGYGKCN</sequence>
<feature type="domain" description="Chitin-binding type-1" evidence="11">
    <location>
        <begin position="368"/>
        <end position="414"/>
    </location>
</feature>
<dbReference type="CDD" id="cd10951">
    <property type="entry name" value="CE4_ClCDA_like"/>
    <property type="match status" value="1"/>
</dbReference>
<keyword evidence="7" id="KW-0170">Cobalt</keyword>
<dbReference type="Gene3D" id="3.20.20.370">
    <property type="entry name" value="Glycoside hydrolase/deacetylase"/>
    <property type="match status" value="1"/>
</dbReference>
<dbReference type="InterPro" id="IPR011330">
    <property type="entry name" value="Glyco_hydro/deAcase_b/a-brl"/>
</dbReference>
<dbReference type="PANTHER" id="PTHR46471">
    <property type="entry name" value="CHITIN DEACETYLASE"/>
    <property type="match status" value="1"/>
</dbReference>
<feature type="signal peptide" evidence="10">
    <location>
        <begin position="1"/>
        <end position="23"/>
    </location>
</feature>
<comment type="cofactor">
    <cofactor evidence="1">
        <name>Co(2+)</name>
        <dbReference type="ChEBI" id="CHEBI:48828"/>
    </cofactor>
</comment>
<feature type="domain" description="NodB homology" evidence="12">
    <location>
        <begin position="117"/>
        <end position="313"/>
    </location>
</feature>
<feature type="domain" description="Chitin-binding type-1" evidence="11">
    <location>
        <begin position="424"/>
        <end position="469"/>
    </location>
</feature>
<dbReference type="EMBL" id="JAVFKD010000014">
    <property type="protein sequence ID" value="KAK5989725.1"/>
    <property type="molecule type" value="Genomic_DNA"/>
</dbReference>
<keyword evidence="5" id="KW-0378">Hydrolase</keyword>
<accession>A0ABR0SC54</accession>
<dbReference type="SUPFAM" id="SSF57016">
    <property type="entry name" value="Plant lectins/antimicrobial peptides"/>
    <property type="match status" value="3"/>
</dbReference>
<name>A0ABR0SC54_9HYPO</name>
<feature type="compositionally biased region" description="Low complexity" evidence="9">
    <location>
        <begin position="342"/>
        <end position="359"/>
    </location>
</feature>
<feature type="disulfide bond" evidence="8">
    <location>
        <begin position="55"/>
        <end position="69"/>
    </location>
</feature>
<evidence type="ECO:0000256" key="7">
    <source>
        <dbReference type="ARBA" id="ARBA00023285"/>
    </source>
</evidence>
<proteinExistence type="predicted"/>
<reference evidence="13 14" key="1">
    <citation type="submission" date="2024-01" db="EMBL/GenBank/DDBJ databases">
        <title>Complete genome of Cladobotryum mycophilum ATHUM6906.</title>
        <authorList>
            <person name="Christinaki A.C."/>
            <person name="Myridakis A.I."/>
            <person name="Kouvelis V.N."/>
        </authorList>
    </citation>
    <scope>NUCLEOTIDE SEQUENCE [LARGE SCALE GENOMIC DNA]</scope>
    <source>
        <strain evidence="13 14">ATHUM6906</strain>
    </source>
</reference>
<evidence type="ECO:0000256" key="5">
    <source>
        <dbReference type="ARBA" id="ARBA00022801"/>
    </source>
</evidence>
<dbReference type="PANTHER" id="PTHR46471:SF2">
    <property type="entry name" value="CHITIN DEACETYLASE-RELATED"/>
    <property type="match status" value="1"/>
</dbReference>
<keyword evidence="8" id="KW-1015">Disulfide bond</keyword>
<organism evidence="13 14">
    <name type="scientific">Cladobotryum mycophilum</name>
    <dbReference type="NCBI Taxonomy" id="491253"/>
    <lineage>
        <taxon>Eukaryota</taxon>
        <taxon>Fungi</taxon>
        <taxon>Dikarya</taxon>
        <taxon>Ascomycota</taxon>
        <taxon>Pezizomycotina</taxon>
        <taxon>Sordariomycetes</taxon>
        <taxon>Hypocreomycetidae</taxon>
        <taxon>Hypocreales</taxon>
        <taxon>Hypocreaceae</taxon>
        <taxon>Cladobotryum</taxon>
    </lineage>
</organism>
<feature type="disulfide bond" evidence="8">
    <location>
        <begin position="50"/>
        <end position="62"/>
    </location>
</feature>
<feature type="chain" id="PRO_5045908481" evidence="10">
    <location>
        <begin position="24"/>
        <end position="469"/>
    </location>
</feature>
<evidence type="ECO:0000313" key="13">
    <source>
        <dbReference type="EMBL" id="KAK5989725.1"/>
    </source>
</evidence>
<keyword evidence="4 10" id="KW-0732">Signal</keyword>
<gene>
    <name evidence="13" type="ORF">PT974_07984</name>
</gene>
<protein>
    <submittedName>
        <fullName evidence="13">Chitin deacetylase</fullName>
    </submittedName>
</protein>
<evidence type="ECO:0000256" key="8">
    <source>
        <dbReference type="PROSITE-ProRule" id="PRU00261"/>
    </source>
</evidence>
<feature type="disulfide bond" evidence="8">
    <location>
        <begin position="443"/>
        <end position="457"/>
    </location>
</feature>
<dbReference type="CDD" id="cd11618">
    <property type="entry name" value="ChtBD1_1"/>
    <property type="match status" value="2"/>
</dbReference>
<dbReference type="InterPro" id="IPR018371">
    <property type="entry name" value="Chitin-binding_1_CS"/>
</dbReference>
<comment type="caution">
    <text evidence="8">Lacks conserved residue(s) required for the propagation of feature annotation.</text>
</comment>
<keyword evidence="2 8" id="KW-0147">Chitin-binding</keyword>
<dbReference type="PROSITE" id="PS00026">
    <property type="entry name" value="CHIT_BIND_I_1"/>
    <property type="match status" value="1"/>
</dbReference>
<evidence type="ECO:0000256" key="2">
    <source>
        <dbReference type="ARBA" id="ARBA00022669"/>
    </source>
</evidence>
<dbReference type="InterPro" id="IPR002509">
    <property type="entry name" value="NODB_dom"/>
</dbReference>
<dbReference type="SMART" id="SM00270">
    <property type="entry name" value="ChtBD1"/>
    <property type="match status" value="3"/>
</dbReference>
<keyword evidence="6" id="KW-0119">Carbohydrate metabolism</keyword>
<dbReference type="SUPFAM" id="SSF88713">
    <property type="entry name" value="Glycoside hydrolase/deacetylase"/>
    <property type="match status" value="1"/>
</dbReference>
<feature type="domain" description="Chitin-binding type-1" evidence="11">
    <location>
        <begin position="40"/>
        <end position="84"/>
    </location>
</feature>
<feature type="region of interest" description="Disordered" evidence="9">
    <location>
        <begin position="337"/>
        <end position="359"/>
    </location>
</feature>
<evidence type="ECO:0000256" key="3">
    <source>
        <dbReference type="ARBA" id="ARBA00022723"/>
    </source>
</evidence>